<dbReference type="VEuPathDB" id="FungiDB:PHYBLDRAFT_69678"/>
<dbReference type="Proteomes" id="UP000077315">
    <property type="component" value="Unassembled WGS sequence"/>
</dbReference>
<evidence type="ECO:0000313" key="1">
    <source>
        <dbReference type="EMBL" id="OAD78376.1"/>
    </source>
</evidence>
<accession>A0A167PQZ9</accession>
<name>A0A167PQZ9_PHYB8</name>
<protein>
    <submittedName>
        <fullName evidence="1">Uncharacterized protein</fullName>
    </submittedName>
</protein>
<dbReference type="PROSITE" id="PS51257">
    <property type="entry name" value="PROKAR_LIPOPROTEIN"/>
    <property type="match status" value="1"/>
</dbReference>
<sequence>MLRSHLALWVILSLKRKVTLLAVVSFGCLVIPTLRLPGIKQITCASIKLALIVWLTGPNYLKRTVSVVIALDRKKGLCSDICILRLKTTPKPSGMVYQLYYVHSTSARLLVLFKYQTRTR</sequence>
<evidence type="ECO:0000313" key="2">
    <source>
        <dbReference type="Proteomes" id="UP000077315"/>
    </source>
</evidence>
<gene>
    <name evidence="1" type="ORF">PHYBLDRAFT_69678</name>
</gene>
<dbReference type="EMBL" id="KV440973">
    <property type="protein sequence ID" value="OAD78376.1"/>
    <property type="molecule type" value="Genomic_DNA"/>
</dbReference>
<organism evidence="1 2">
    <name type="scientific">Phycomyces blakesleeanus (strain ATCC 8743b / DSM 1359 / FGSC 10004 / NBRC 33097 / NRRL 1555)</name>
    <dbReference type="NCBI Taxonomy" id="763407"/>
    <lineage>
        <taxon>Eukaryota</taxon>
        <taxon>Fungi</taxon>
        <taxon>Fungi incertae sedis</taxon>
        <taxon>Mucoromycota</taxon>
        <taxon>Mucoromycotina</taxon>
        <taxon>Mucoromycetes</taxon>
        <taxon>Mucorales</taxon>
        <taxon>Phycomycetaceae</taxon>
        <taxon>Phycomyces</taxon>
    </lineage>
</organism>
<dbReference type="InParanoid" id="A0A167PQZ9"/>
<dbReference type="GeneID" id="29003049"/>
<dbReference type="AlphaFoldDB" id="A0A167PQZ9"/>
<reference evidence="2" key="1">
    <citation type="submission" date="2015-06" db="EMBL/GenBank/DDBJ databases">
        <title>Expansion of signal transduction pathways in fungi by whole-genome duplication.</title>
        <authorList>
            <consortium name="DOE Joint Genome Institute"/>
            <person name="Corrochano L.M."/>
            <person name="Kuo A."/>
            <person name="Marcet-Houben M."/>
            <person name="Polaino S."/>
            <person name="Salamov A."/>
            <person name="Villalobos J.M."/>
            <person name="Alvarez M.I."/>
            <person name="Avalos J."/>
            <person name="Benito E.P."/>
            <person name="Benoit I."/>
            <person name="Burger G."/>
            <person name="Camino L.P."/>
            <person name="Canovas D."/>
            <person name="Cerda-Olmedo E."/>
            <person name="Cheng J.-F."/>
            <person name="Dominguez A."/>
            <person name="Elias M."/>
            <person name="Eslava A.P."/>
            <person name="Glaser F."/>
            <person name="Grimwood J."/>
            <person name="Gutierrez G."/>
            <person name="Heitman J."/>
            <person name="Henrissat B."/>
            <person name="Iturriaga E.A."/>
            <person name="Lang B.F."/>
            <person name="Lavin J.L."/>
            <person name="Lee S."/>
            <person name="Li W."/>
            <person name="Lindquist E."/>
            <person name="Lopez-Garcia S."/>
            <person name="Luque E.M."/>
            <person name="Marcos A.T."/>
            <person name="Martin J."/>
            <person name="McCluskey K."/>
            <person name="Medina H.R."/>
            <person name="Miralles-Duran A."/>
            <person name="Miyazaki A."/>
            <person name="Munoz-Torres E."/>
            <person name="Oguiza J.A."/>
            <person name="Ohm R."/>
            <person name="Olmedo M."/>
            <person name="Orejas M."/>
            <person name="Ortiz-Castellanos L."/>
            <person name="Pisabarro A.G."/>
            <person name="Rodriguez-Romero J."/>
            <person name="Ruiz-Herrera J."/>
            <person name="Ruiz-Vazquez R."/>
            <person name="Sanz C."/>
            <person name="Schackwitz W."/>
            <person name="Schmutz J."/>
            <person name="Shahriari M."/>
            <person name="Shelest E."/>
            <person name="Silva-Franco F."/>
            <person name="Soanes D."/>
            <person name="Syed K."/>
            <person name="Tagua V.G."/>
            <person name="Talbot N.J."/>
            <person name="Thon M."/>
            <person name="De vries R.P."/>
            <person name="Wiebenga A."/>
            <person name="Yadav J.S."/>
            <person name="Braun E.L."/>
            <person name="Baker S."/>
            <person name="Garre V."/>
            <person name="Horwitz B."/>
            <person name="Torres-Martinez S."/>
            <person name="Idnurm A."/>
            <person name="Herrera-Estrella A."/>
            <person name="Gabaldon T."/>
            <person name="Grigoriev I.V."/>
        </authorList>
    </citation>
    <scope>NUCLEOTIDE SEQUENCE [LARGE SCALE GENOMIC DNA]</scope>
    <source>
        <strain evidence="2">NRRL 1555(-)</strain>
    </source>
</reference>
<keyword evidence="2" id="KW-1185">Reference proteome</keyword>
<dbReference type="RefSeq" id="XP_018296416.1">
    <property type="nucleotide sequence ID" value="XM_018442143.1"/>
</dbReference>
<proteinExistence type="predicted"/>